<dbReference type="AlphaFoldDB" id="A0AAV9ZGF8"/>
<name>A0AAV9ZGF8_9AGAR</name>
<sequence length="429" mass="44713">MTVRIKPACRLTLCIFASCPPDMIRVTFSLLLLSLLSFVSIVTATPPARVTLCSTACPADSDTVGAAYFTTNEPSGNYLVSATIDNNGILAPFEAVYTEGTGAHGVRPDAIGPLDALFSQGSVGVSNTQKFVANVNAGSHTITVFAINGANPASLEMIGQPVSSGGEFPTSLVINEAGNRICAVNGGKVNGVSCYTFVPGIGLIPLENTIRSLNLNQTTPATGPANTPSQIYFSPDETQLIVSVKAGFLAVWDINPDGSLSNNFKTIPGGILPFSLLYVPGKNAIIASDPGVGYDIFDVDTNTTATFEIPGQTLTCWSVYSKESGNFYMVDVGVSTISEVHVTDTLSSSIVKQYTLGTDGPIDSAVASVDKQDFIISLAANATGLTVLHVNGPAAATIHQRLDLAALAEAANLPLHSSNLQGMATFIRK</sequence>
<evidence type="ECO:0000313" key="2">
    <source>
        <dbReference type="EMBL" id="KAK6981127.1"/>
    </source>
</evidence>
<evidence type="ECO:0000313" key="3">
    <source>
        <dbReference type="Proteomes" id="UP001362999"/>
    </source>
</evidence>
<organism evidence="2 3">
    <name type="scientific">Favolaschia claudopus</name>
    <dbReference type="NCBI Taxonomy" id="2862362"/>
    <lineage>
        <taxon>Eukaryota</taxon>
        <taxon>Fungi</taxon>
        <taxon>Dikarya</taxon>
        <taxon>Basidiomycota</taxon>
        <taxon>Agaricomycotina</taxon>
        <taxon>Agaricomycetes</taxon>
        <taxon>Agaricomycetidae</taxon>
        <taxon>Agaricales</taxon>
        <taxon>Marasmiineae</taxon>
        <taxon>Mycenaceae</taxon>
        <taxon>Favolaschia</taxon>
    </lineage>
</organism>
<dbReference type="Gene3D" id="2.130.10.10">
    <property type="entry name" value="YVTN repeat-like/Quinoprotein amine dehydrogenase"/>
    <property type="match status" value="1"/>
</dbReference>
<gene>
    <name evidence="2" type="ORF">R3P38DRAFT_3115185</name>
</gene>
<comment type="caution">
    <text evidence="2">The sequence shown here is derived from an EMBL/GenBank/DDBJ whole genome shotgun (WGS) entry which is preliminary data.</text>
</comment>
<reference evidence="2 3" key="1">
    <citation type="journal article" date="2024" name="J Genomics">
        <title>Draft genome sequencing and assembly of Favolaschia claudopus CIRM-BRFM 2984 isolated from oak limbs.</title>
        <authorList>
            <person name="Navarro D."/>
            <person name="Drula E."/>
            <person name="Chaduli D."/>
            <person name="Cazenave R."/>
            <person name="Ahrendt S."/>
            <person name="Wang J."/>
            <person name="Lipzen A."/>
            <person name="Daum C."/>
            <person name="Barry K."/>
            <person name="Grigoriev I.V."/>
            <person name="Favel A."/>
            <person name="Rosso M.N."/>
            <person name="Martin F."/>
        </authorList>
    </citation>
    <scope>NUCLEOTIDE SEQUENCE [LARGE SCALE GENOMIC DNA]</scope>
    <source>
        <strain evidence="2 3">CIRM-BRFM 2984</strain>
    </source>
</reference>
<dbReference type="EMBL" id="JAWWNJ010000153">
    <property type="protein sequence ID" value="KAK6981127.1"/>
    <property type="molecule type" value="Genomic_DNA"/>
</dbReference>
<keyword evidence="1" id="KW-0732">Signal</keyword>
<feature type="signal peptide" evidence="1">
    <location>
        <begin position="1"/>
        <end position="44"/>
    </location>
</feature>
<proteinExistence type="predicted"/>
<protein>
    <submittedName>
        <fullName evidence="2">Uncharacterized protein</fullName>
    </submittedName>
</protein>
<keyword evidence="3" id="KW-1185">Reference proteome</keyword>
<evidence type="ECO:0000256" key="1">
    <source>
        <dbReference type="SAM" id="SignalP"/>
    </source>
</evidence>
<feature type="chain" id="PRO_5043418233" evidence="1">
    <location>
        <begin position="45"/>
        <end position="429"/>
    </location>
</feature>
<dbReference type="InterPro" id="IPR015943">
    <property type="entry name" value="WD40/YVTN_repeat-like_dom_sf"/>
</dbReference>
<dbReference type="Proteomes" id="UP001362999">
    <property type="component" value="Unassembled WGS sequence"/>
</dbReference>
<accession>A0AAV9ZGF8</accession>
<dbReference type="SUPFAM" id="SSF63829">
    <property type="entry name" value="Calcium-dependent phosphotriesterase"/>
    <property type="match status" value="1"/>
</dbReference>